<dbReference type="Pfam" id="PF03466">
    <property type="entry name" value="LysR_substrate"/>
    <property type="match status" value="1"/>
</dbReference>
<evidence type="ECO:0000259" key="5">
    <source>
        <dbReference type="PROSITE" id="PS50931"/>
    </source>
</evidence>
<evidence type="ECO:0000313" key="6">
    <source>
        <dbReference type="EMBL" id="KOG56755.1"/>
    </source>
</evidence>
<keyword evidence="3" id="KW-0238">DNA-binding</keyword>
<dbReference type="SUPFAM" id="SSF46785">
    <property type="entry name" value="Winged helix' DNA-binding domain"/>
    <property type="match status" value="1"/>
</dbReference>
<dbReference type="Pfam" id="PF00126">
    <property type="entry name" value="HTH_1"/>
    <property type="match status" value="1"/>
</dbReference>
<dbReference type="RefSeq" id="WP_053168801.1">
    <property type="nucleotide sequence ID" value="NZ_LGUV01000036.1"/>
</dbReference>
<dbReference type="EMBL" id="LGUV01000036">
    <property type="protein sequence ID" value="KOG56755.1"/>
    <property type="molecule type" value="Genomic_DNA"/>
</dbReference>
<dbReference type="InterPro" id="IPR036388">
    <property type="entry name" value="WH-like_DNA-bd_sf"/>
</dbReference>
<sequence>MDLSLMRTFLAAYRTGSLTAAAHQVGLSQSTVTAQIRSLEQQLGAQLFRRVPRGVVPTTVADELAAETAPHVDALVAIGERGVADRDDPFAQPVHLAGPAELTAVRVLPALAPLVRRGLRLRVTLGLADELLAGLSAGRLNLVVSSIRPRGRAVVAVPLMDEEFVLVAAPELAAGIDSARLAAGDPEPLRDLPLLSYAEDRPIVRRYWRSVFGTRPSQIPAVVVPDLRAMLSAVVAGAGVTVLPYYLCAPELAAGDLVPLVEPEIPPLNTLFIACRADAVETASIKAVRTHLLDRARDW</sequence>
<dbReference type="PATRIC" id="fig|1961.12.peg.1442"/>
<protein>
    <submittedName>
        <fullName evidence="6">LysR family transcriptional regulator</fullName>
    </submittedName>
</protein>
<comment type="caution">
    <text evidence="6">The sequence shown here is derived from an EMBL/GenBank/DDBJ whole genome shotgun (WGS) entry which is preliminary data.</text>
</comment>
<dbReference type="AlphaFoldDB" id="A0A0L8N2K2"/>
<dbReference type="PANTHER" id="PTHR30126:SF39">
    <property type="entry name" value="HTH-TYPE TRANSCRIPTIONAL REGULATOR CYSL"/>
    <property type="match status" value="1"/>
</dbReference>
<dbReference type="OrthoDB" id="8417889at2"/>
<dbReference type="InterPro" id="IPR000847">
    <property type="entry name" value="LysR_HTH_N"/>
</dbReference>
<organism evidence="6 7">
    <name type="scientific">Streptomyces virginiae</name>
    <name type="common">Streptomyces cinnamonensis</name>
    <dbReference type="NCBI Taxonomy" id="1961"/>
    <lineage>
        <taxon>Bacteria</taxon>
        <taxon>Bacillati</taxon>
        <taxon>Actinomycetota</taxon>
        <taxon>Actinomycetes</taxon>
        <taxon>Kitasatosporales</taxon>
        <taxon>Streptomycetaceae</taxon>
        <taxon>Streptomyces</taxon>
    </lineage>
</organism>
<dbReference type="Proteomes" id="UP000037084">
    <property type="component" value="Unassembled WGS sequence"/>
</dbReference>
<keyword evidence="2" id="KW-0805">Transcription regulation</keyword>
<dbReference type="CDD" id="cd05466">
    <property type="entry name" value="PBP2_LTTR_substrate"/>
    <property type="match status" value="1"/>
</dbReference>
<reference evidence="7" key="1">
    <citation type="submission" date="2015-07" db="EMBL/GenBank/DDBJ databases">
        <authorList>
            <consortium name="Consortium for Microbial Forensics and Genomics (microFORGE)"/>
            <person name="Knight B.M."/>
            <person name="Roberts D.P."/>
            <person name="Lin D."/>
            <person name="Hari K."/>
            <person name="Fletcher J."/>
            <person name="Melcher U."/>
            <person name="Blagden T."/>
            <person name="Winegar R.A."/>
        </authorList>
    </citation>
    <scope>NUCLEOTIDE SEQUENCE [LARGE SCALE GENOMIC DNA]</scope>
    <source>
        <strain evidence="7">NRRL B-1447</strain>
    </source>
</reference>
<gene>
    <name evidence="6" type="ORF">ADK75_06430</name>
</gene>
<evidence type="ECO:0000256" key="3">
    <source>
        <dbReference type="ARBA" id="ARBA00023125"/>
    </source>
</evidence>
<accession>A0A0L8N2K2</accession>
<dbReference type="InterPro" id="IPR036390">
    <property type="entry name" value="WH_DNA-bd_sf"/>
</dbReference>
<evidence type="ECO:0000313" key="7">
    <source>
        <dbReference type="Proteomes" id="UP000037084"/>
    </source>
</evidence>
<evidence type="ECO:0000256" key="2">
    <source>
        <dbReference type="ARBA" id="ARBA00023015"/>
    </source>
</evidence>
<dbReference type="PANTHER" id="PTHR30126">
    <property type="entry name" value="HTH-TYPE TRANSCRIPTIONAL REGULATOR"/>
    <property type="match status" value="1"/>
</dbReference>
<dbReference type="Gene3D" id="1.10.10.10">
    <property type="entry name" value="Winged helix-like DNA-binding domain superfamily/Winged helix DNA-binding domain"/>
    <property type="match status" value="1"/>
</dbReference>
<dbReference type="InterPro" id="IPR005119">
    <property type="entry name" value="LysR_subst-bd"/>
</dbReference>
<evidence type="ECO:0000256" key="4">
    <source>
        <dbReference type="ARBA" id="ARBA00023163"/>
    </source>
</evidence>
<dbReference type="GO" id="GO:0000976">
    <property type="term" value="F:transcription cis-regulatory region binding"/>
    <property type="evidence" value="ECO:0007669"/>
    <property type="project" value="TreeGrafter"/>
</dbReference>
<proteinExistence type="inferred from homology"/>
<dbReference type="GO" id="GO:0003700">
    <property type="term" value="F:DNA-binding transcription factor activity"/>
    <property type="evidence" value="ECO:0007669"/>
    <property type="project" value="InterPro"/>
</dbReference>
<dbReference type="SUPFAM" id="SSF53850">
    <property type="entry name" value="Periplasmic binding protein-like II"/>
    <property type="match status" value="1"/>
</dbReference>
<dbReference type="PRINTS" id="PR00039">
    <property type="entry name" value="HTHLYSR"/>
</dbReference>
<keyword evidence="4" id="KW-0804">Transcription</keyword>
<evidence type="ECO:0000256" key="1">
    <source>
        <dbReference type="ARBA" id="ARBA00009437"/>
    </source>
</evidence>
<comment type="similarity">
    <text evidence="1">Belongs to the LysR transcriptional regulatory family.</text>
</comment>
<name>A0A0L8N2K2_STRVG</name>
<dbReference type="Gene3D" id="3.40.190.290">
    <property type="match status" value="1"/>
</dbReference>
<dbReference type="PROSITE" id="PS50931">
    <property type="entry name" value="HTH_LYSR"/>
    <property type="match status" value="1"/>
</dbReference>
<feature type="domain" description="HTH lysR-type" evidence="5">
    <location>
        <begin position="1"/>
        <end position="58"/>
    </location>
</feature>